<feature type="transmembrane region" description="Helical" evidence="16">
    <location>
        <begin position="511"/>
        <end position="531"/>
    </location>
</feature>
<evidence type="ECO:0000256" key="2">
    <source>
        <dbReference type="ARBA" id="ARBA00003273"/>
    </source>
</evidence>
<organism evidence="20 21">
    <name type="scientific">Armillaria ostoyae</name>
    <name type="common">Armillaria root rot fungus</name>
    <dbReference type="NCBI Taxonomy" id="47428"/>
    <lineage>
        <taxon>Eukaryota</taxon>
        <taxon>Fungi</taxon>
        <taxon>Dikarya</taxon>
        <taxon>Basidiomycota</taxon>
        <taxon>Agaricomycotina</taxon>
        <taxon>Agaricomycetes</taxon>
        <taxon>Agaricomycetidae</taxon>
        <taxon>Agaricales</taxon>
        <taxon>Marasmiineae</taxon>
        <taxon>Physalacriaceae</taxon>
        <taxon>Armillaria</taxon>
    </lineage>
</organism>
<evidence type="ECO:0000256" key="12">
    <source>
        <dbReference type="ARBA" id="ARBA00023049"/>
    </source>
</evidence>
<keyword evidence="11 16" id="KW-1133">Transmembrane helix</keyword>
<dbReference type="SUPFAM" id="SSF53187">
    <property type="entry name" value="Zn-dependent exopeptidases"/>
    <property type="match status" value="1"/>
</dbReference>
<sequence length="901" mass="99122">MTLIQKISSVFAFRTLPTTVLASLIYLAIFISVLVTDDLPAVPKNRKGLDLDQAYSDLHKIAEQPHPYNSHANDAVRSYILGRVHDIAAEHRHVHVVDDLVSNGSWASGAYGVYFEGTNILVRIDGTEKEYTEHGGVLFSAHYDSVSTAPGATDDGMGVATLLQLIRFFAQNRPKRTAVFNINNGEEDWLNGAHAFLVHPWSNITDTFLNLEGAASGGRPILFRATSSAPLLSFLNTHVPHPHANVLSQDAFARGVIRSGTDYEVYFAGADIDGLDLAFYKGRSKYHTKFDAIPYTVGQERALWSMLEAARGSGVALVNNDGPMHSKDSSSAVYFDLFGAALILFPLSSLFTFNTVLLAVGPVVLILLLACEAAIRHNRRNGENGNAPGSHDNLWGHLWNSIVSLRWLSGFWRWSKFWFAILVTAGLQVLLVFSFLKLNTFIVHSSPYLVFLSFFTLAYLSIVPILQLPIPFQKASVPEQQKQTILLQTYFLTWVLLLLATIAISKASIGGLYFITGWNVLVFLACCIGCVEGMLGAEGTTPFLVFVRQPTPLTEEEQDAEEAPTENTPLIPRTRHDVHAVGQEETGAIGWWILQMLIVVPVPVVLVSHIAVIMLSAMSQTLSDGSSAATVYAAVASLACLTILPIAPFSFKLHRFLAYILGAIFILVTLYSWFAFPFSQEEPLKVYFLQNLTLSSTLETQAITTLTGASDYIMELISHLPSASGQDVSCNYSQARLSLQSCSWKTDLIPSPGGNLTSGTWLQTNVTRLGATSARISVQGQNTRSCRIYFDTNPIIRYESHGGSVGMQPRYEVPEDGIKELRIWSRTWDRNFTVDVEWVDSAPDMGGRVACEWNEYESGSVGVGTGGKIPALEEVLTFLPKWAVVTKMTDGLVEASSEFWL</sequence>
<keyword evidence="10 15" id="KW-0862">Zinc</keyword>
<name>A0A284RBM1_ARMOS</name>
<keyword evidence="6 15" id="KW-0645">Protease</keyword>
<feature type="transmembrane region" description="Helical" evidence="16">
    <location>
        <begin position="417"/>
        <end position="436"/>
    </location>
</feature>
<reference evidence="21" key="1">
    <citation type="journal article" date="2017" name="Nat. Ecol. Evol.">
        <title>Genome expansion and lineage-specific genetic innovations in the forest pathogenic fungi Armillaria.</title>
        <authorList>
            <person name="Sipos G."/>
            <person name="Prasanna A.N."/>
            <person name="Walter M.C."/>
            <person name="O'Connor E."/>
            <person name="Balint B."/>
            <person name="Krizsan K."/>
            <person name="Kiss B."/>
            <person name="Hess J."/>
            <person name="Varga T."/>
            <person name="Slot J."/>
            <person name="Riley R."/>
            <person name="Boka B."/>
            <person name="Rigling D."/>
            <person name="Barry K."/>
            <person name="Lee J."/>
            <person name="Mihaltcheva S."/>
            <person name="LaButti K."/>
            <person name="Lipzen A."/>
            <person name="Waldron R."/>
            <person name="Moloney N.M."/>
            <person name="Sperisen C."/>
            <person name="Kredics L."/>
            <person name="Vagvoelgyi C."/>
            <person name="Patrignani A."/>
            <person name="Fitzpatrick D."/>
            <person name="Nagy I."/>
            <person name="Doyle S."/>
            <person name="Anderson J.B."/>
            <person name="Grigoriev I.V."/>
            <person name="Gueldener U."/>
            <person name="Muensterkoetter M."/>
            <person name="Nagy L.G."/>
        </authorList>
    </citation>
    <scope>NUCLEOTIDE SEQUENCE [LARGE SCALE GENOMIC DNA]</scope>
    <source>
        <strain evidence="21">C18/9</strain>
    </source>
</reference>
<evidence type="ECO:0000256" key="15">
    <source>
        <dbReference type="RuleBase" id="RU361240"/>
    </source>
</evidence>
<feature type="transmembrane region" description="Helical" evidence="16">
    <location>
        <begin position="484"/>
        <end position="505"/>
    </location>
</feature>
<keyword evidence="14" id="KW-0325">Glycoprotein</keyword>
<evidence type="ECO:0000259" key="18">
    <source>
        <dbReference type="Pfam" id="PF22250"/>
    </source>
</evidence>
<evidence type="ECO:0000259" key="19">
    <source>
        <dbReference type="Pfam" id="PF22251"/>
    </source>
</evidence>
<dbReference type="InterPro" id="IPR048024">
    <property type="entry name" value="Fxna-like_M28_dom"/>
</dbReference>
<evidence type="ECO:0000256" key="11">
    <source>
        <dbReference type="ARBA" id="ARBA00022989"/>
    </source>
</evidence>
<feature type="transmembrane region" description="Helical" evidence="16">
    <location>
        <begin position="357"/>
        <end position="375"/>
    </location>
</feature>
<dbReference type="CDD" id="cd03875">
    <property type="entry name" value="M28_Fxna_like"/>
    <property type="match status" value="1"/>
</dbReference>
<keyword evidence="13 16" id="KW-0472">Membrane</keyword>
<dbReference type="OMA" id="FCHTFVN"/>
<keyword evidence="21" id="KW-1185">Reference proteome</keyword>
<keyword evidence="8 15" id="KW-0479">Metal-binding</keyword>
<feature type="domain" description="Peptidase M28" evidence="17">
    <location>
        <begin position="119"/>
        <end position="295"/>
    </location>
</feature>
<proteinExistence type="inferred from homology"/>
<dbReference type="GO" id="GO:0005774">
    <property type="term" value="C:vacuolar membrane"/>
    <property type="evidence" value="ECO:0007669"/>
    <property type="project" value="UniProtKB-SubCell"/>
</dbReference>
<dbReference type="InterPro" id="IPR053976">
    <property type="entry name" value="PFF1_TM"/>
</dbReference>
<feature type="transmembrane region" description="Helical" evidence="16">
    <location>
        <begin position="592"/>
        <end position="617"/>
    </location>
</feature>
<accession>A0A284RBM1</accession>
<evidence type="ECO:0000256" key="6">
    <source>
        <dbReference type="ARBA" id="ARBA00022670"/>
    </source>
</evidence>
<dbReference type="STRING" id="47428.A0A284RBM1"/>
<feature type="domain" description="Vacuolar membrane protease C-terminal" evidence="18">
    <location>
        <begin position="684"/>
        <end position="894"/>
    </location>
</feature>
<gene>
    <name evidence="20" type="ORF">ARMOST_09487</name>
</gene>
<keyword evidence="7 16" id="KW-0812">Transmembrane</keyword>
<evidence type="ECO:0000256" key="3">
    <source>
        <dbReference type="ARBA" id="ARBA00004128"/>
    </source>
</evidence>
<feature type="transmembrane region" description="Helical" evidence="16">
    <location>
        <begin position="20"/>
        <end position="39"/>
    </location>
</feature>
<dbReference type="EC" id="3.4.-.-" evidence="15"/>
<dbReference type="OrthoDB" id="76293at2759"/>
<evidence type="ECO:0000313" key="20">
    <source>
        <dbReference type="EMBL" id="SJL06151.1"/>
    </source>
</evidence>
<dbReference type="Gene3D" id="3.40.630.10">
    <property type="entry name" value="Zn peptidases"/>
    <property type="match status" value="1"/>
</dbReference>
<comment type="cofactor">
    <cofactor evidence="1">
        <name>Zn(2+)</name>
        <dbReference type="ChEBI" id="CHEBI:29105"/>
    </cofactor>
</comment>
<dbReference type="InterPro" id="IPR007484">
    <property type="entry name" value="Peptidase_M28"/>
</dbReference>
<dbReference type="Proteomes" id="UP000219338">
    <property type="component" value="Unassembled WGS sequence"/>
</dbReference>
<dbReference type="GO" id="GO:0006508">
    <property type="term" value="P:proteolysis"/>
    <property type="evidence" value="ECO:0007669"/>
    <property type="project" value="UniProtKB-KW"/>
</dbReference>
<evidence type="ECO:0000256" key="5">
    <source>
        <dbReference type="ARBA" id="ARBA00022554"/>
    </source>
</evidence>
<feature type="domain" description="Vacuolar membrane protease transmembrane" evidence="19">
    <location>
        <begin position="417"/>
        <end position="544"/>
    </location>
</feature>
<evidence type="ECO:0000256" key="8">
    <source>
        <dbReference type="ARBA" id="ARBA00022723"/>
    </source>
</evidence>
<evidence type="ECO:0000256" key="13">
    <source>
        <dbReference type="ARBA" id="ARBA00023136"/>
    </source>
</evidence>
<evidence type="ECO:0000259" key="17">
    <source>
        <dbReference type="Pfam" id="PF04389"/>
    </source>
</evidence>
<evidence type="ECO:0000256" key="4">
    <source>
        <dbReference type="ARBA" id="ARBA00010918"/>
    </source>
</evidence>
<evidence type="ECO:0000256" key="9">
    <source>
        <dbReference type="ARBA" id="ARBA00022801"/>
    </source>
</evidence>
<evidence type="ECO:0000256" key="7">
    <source>
        <dbReference type="ARBA" id="ARBA00022692"/>
    </source>
</evidence>
<evidence type="ECO:0000256" key="16">
    <source>
        <dbReference type="SAM" id="Phobius"/>
    </source>
</evidence>
<dbReference type="Pfam" id="PF22250">
    <property type="entry name" value="PFF1_C"/>
    <property type="match status" value="1"/>
</dbReference>
<keyword evidence="5" id="KW-0926">Vacuole</keyword>
<dbReference type="EMBL" id="FUEG01000006">
    <property type="protein sequence ID" value="SJL06151.1"/>
    <property type="molecule type" value="Genomic_DNA"/>
</dbReference>
<protein>
    <recommendedName>
        <fullName evidence="15">Peptide hydrolase</fullName>
        <ecNumber evidence="15">3.4.-.-</ecNumber>
    </recommendedName>
</protein>
<evidence type="ECO:0000256" key="14">
    <source>
        <dbReference type="ARBA" id="ARBA00023180"/>
    </source>
</evidence>
<feature type="transmembrane region" description="Helical" evidence="16">
    <location>
        <begin position="629"/>
        <end position="649"/>
    </location>
</feature>
<keyword evidence="9 15" id="KW-0378">Hydrolase</keyword>
<dbReference type="AlphaFoldDB" id="A0A284RBM1"/>
<evidence type="ECO:0000313" key="21">
    <source>
        <dbReference type="Proteomes" id="UP000219338"/>
    </source>
</evidence>
<dbReference type="PANTHER" id="PTHR12147">
    <property type="entry name" value="METALLOPEPTIDASE M28 FAMILY MEMBER"/>
    <property type="match status" value="1"/>
</dbReference>
<dbReference type="Pfam" id="PF22251">
    <property type="entry name" value="PFF1_TM"/>
    <property type="match status" value="2"/>
</dbReference>
<evidence type="ECO:0000256" key="10">
    <source>
        <dbReference type="ARBA" id="ARBA00022833"/>
    </source>
</evidence>
<comment type="similarity">
    <text evidence="4 15">Belongs to the peptidase M28 family.</text>
</comment>
<dbReference type="GO" id="GO:0046872">
    <property type="term" value="F:metal ion binding"/>
    <property type="evidence" value="ECO:0007669"/>
    <property type="project" value="UniProtKB-KW"/>
</dbReference>
<dbReference type="InterPro" id="IPR045175">
    <property type="entry name" value="M28_fam"/>
</dbReference>
<dbReference type="PANTHER" id="PTHR12147:SF58">
    <property type="entry name" value="VACUOLAR MEMBRANE PROTEASE"/>
    <property type="match status" value="1"/>
</dbReference>
<keyword evidence="12 20" id="KW-0482">Metalloprotease</keyword>
<feature type="transmembrane region" description="Helical" evidence="16">
    <location>
        <begin position="448"/>
        <end position="472"/>
    </location>
</feature>
<comment type="subcellular location">
    <subcellularLocation>
        <location evidence="3">Vacuole membrane</location>
        <topology evidence="3">Multi-pass membrane protein</topology>
    </subcellularLocation>
</comment>
<comment type="function">
    <text evidence="2">May be involved in vacuolar sorting and osmoregulation.</text>
</comment>
<evidence type="ECO:0000256" key="1">
    <source>
        <dbReference type="ARBA" id="ARBA00001947"/>
    </source>
</evidence>
<dbReference type="Pfam" id="PF04389">
    <property type="entry name" value="Peptidase_M28"/>
    <property type="match status" value="1"/>
</dbReference>
<dbReference type="GO" id="GO:0008235">
    <property type="term" value="F:metalloexopeptidase activity"/>
    <property type="evidence" value="ECO:0007669"/>
    <property type="project" value="InterPro"/>
</dbReference>
<feature type="transmembrane region" description="Helical" evidence="16">
    <location>
        <begin position="656"/>
        <end position="676"/>
    </location>
</feature>
<dbReference type="InterPro" id="IPR053975">
    <property type="entry name" value="PFF1_C"/>
</dbReference>
<feature type="domain" description="Vacuolar membrane protease transmembrane" evidence="19">
    <location>
        <begin position="555"/>
        <end position="653"/>
    </location>
</feature>